<keyword evidence="1" id="KW-0472">Membrane</keyword>
<evidence type="ECO:0008006" key="4">
    <source>
        <dbReference type="Google" id="ProtNLM"/>
    </source>
</evidence>
<evidence type="ECO:0000313" key="2">
    <source>
        <dbReference type="EMBL" id="KAL0839085.1"/>
    </source>
</evidence>
<keyword evidence="1" id="KW-0812">Transmembrane</keyword>
<protein>
    <recommendedName>
        <fullName evidence="4">Endonuclease/exonuclease/phosphatase domain-containing protein</fullName>
    </recommendedName>
</protein>
<dbReference type="EMBL" id="JBEDNZ010000009">
    <property type="protein sequence ID" value="KAL0839085.1"/>
    <property type="molecule type" value="Genomic_DNA"/>
</dbReference>
<proteinExistence type="predicted"/>
<name>A0ABD0TAP8_LOXSC</name>
<organism evidence="2 3">
    <name type="scientific">Loxostege sticticalis</name>
    <name type="common">Beet webworm moth</name>
    <dbReference type="NCBI Taxonomy" id="481309"/>
    <lineage>
        <taxon>Eukaryota</taxon>
        <taxon>Metazoa</taxon>
        <taxon>Ecdysozoa</taxon>
        <taxon>Arthropoda</taxon>
        <taxon>Hexapoda</taxon>
        <taxon>Insecta</taxon>
        <taxon>Pterygota</taxon>
        <taxon>Neoptera</taxon>
        <taxon>Endopterygota</taxon>
        <taxon>Lepidoptera</taxon>
        <taxon>Glossata</taxon>
        <taxon>Ditrysia</taxon>
        <taxon>Pyraloidea</taxon>
        <taxon>Crambidae</taxon>
        <taxon>Pyraustinae</taxon>
        <taxon>Loxostege</taxon>
    </lineage>
</organism>
<dbReference type="SUPFAM" id="SSF56219">
    <property type="entry name" value="DNase I-like"/>
    <property type="match status" value="1"/>
</dbReference>
<gene>
    <name evidence="2" type="ORF">ABMA28_017065</name>
</gene>
<evidence type="ECO:0000256" key="1">
    <source>
        <dbReference type="SAM" id="Phobius"/>
    </source>
</evidence>
<reference evidence="2 3" key="1">
    <citation type="submission" date="2024-06" db="EMBL/GenBank/DDBJ databases">
        <title>A chromosome-level genome assembly of beet webworm, Loxostege sticticalis.</title>
        <authorList>
            <person name="Zhang Y."/>
        </authorList>
    </citation>
    <scope>NUCLEOTIDE SEQUENCE [LARGE SCALE GENOMIC DNA]</scope>
    <source>
        <strain evidence="2">AQ028</strain>
        <tissue evidence="2">Male pupae</tissue>
    </source>
</reference>
<dbReference type="Gene3D" id="3.60.10.10">
    <property type="entry name" value="Endonuclease/exonuclease/phosphatase"/>
    <property type="match status" value="1"/>
</dbReference>
<accession>A0ABD0TAP8</accession>
<dbReference type="Proteomes" id="UP001549921">
    <property type="component" value="Unassembled WGS sequence"/>
</dbReference>
<dbReference type="InterPro" id="IPR036691">
    <property type="entry name" value="Endo/exonu/phosph_ase_sf"/>
</dbReference>
<dbReference type="AlphaFoldDB" id="A0ABD0TAP8"/>
<feature type="transmembrane region" description="Helical" evidence="1">
    <location>
        <begin position="283"/>
        <end position="302"/>
    </location>
</feature>
<evidence type="ECO:0000313" key="3">
    <source>
        <dbReference type="Proteomes" id="UP001549921"/>
    </source>
</evidence>
<keyword evidence="1" id="KW-1133">Transmembrane helix</keyword>
<comment type="caution">
    <text evidence="2">The sequence shown here is derived from an EMBL/GenBank/DDBJ whole genome shotgun (WGS) entry which is preliminary data.</text>
</comment>
<sequence>MDSRLTTQELDCIQIARSVKCNVQDWSNHCNEFSSHNLFVLTLNIRSIYKNFDDLQITLAQLDIEVDILILTESRINLNKQLPLLKNYTPYLTSTLQNQNDGVVVYIRDTHRAVVTDLNLTHATGLQIVTADCAFLGIYRSPSHLNADSFINSLNQHLENISNYKNIFVIADTIIKQSESSGHGSVVPKSLNSHLSTFVLLDTDPGEVDSILMSLDSGSAPGWDGNIMWLPPQKRAQPLLQGNISPNRPTTNFYLMVCPQGVKSSRISKLRSRMSMEAFGTKYFYSNVTFAYSFFLFIIIYLQKNQEAITELLNRM</sequence>